<keyword evidence="2" id="KW-1185">Reference proteome</keyword>
<evidence type="ECO:0000313" key="1">
    <source>
        <dbReference type="EMBL" id="MCS5718478.1"/>
    </source>
</evidence>
<accession>A0ABT2GQM1</accession>
<gene>
    <name evidence="1" type="ORF">N1027_10050</name>
</gene>
<evidence type="ECO:0000313" key="2">
    <source>
        <dbReference type="Proteomes" id="UP001165584"/>
    </source>
</evidence>
<dbReference type="EMBL" id="JANLCM010000001">
    <property type="protein sequence ID" value="MCS5718478.1"/>
    <property type="molecule type" value="Genomic_DNA"/>
</dbReference>
<dbReference type="Proteomes" id="UP001165584">
    <property type="component" value="Unassembled WGS sequence"/>
</dbReference>
<protein>
    <submittedName>
        <fullName evidence="1">Uncharacterized protein</fullName>
    </submittedName>
</protein>
<name>A0ABT2GQM1_9MICO</name>
<proteinExistence type="predicted"/>
<comment type="caution">
    <text evidence="1">The sequence shown here is derived from an EMBL/GenBank/DDBJ whole genome shotgun (WGS) entry which is preliminary data.</text>
</comment>
<organism evidence="1 2">
    <name type="scientific">Herbiconiux aconitum</name>
    <dbReference type="NCBI Taxonomy" id="2970913"/>
    <lineage>
        <taxon>Bacteria</taxon>
        <taxon>Bacillati</taxon>
        <taxon>Actinomycetota</taxon>
        <taxon>Actinomycetes</taxon>
        <taxon>Micrococcales</taxon>
        <taxon>Microbacteriaceae</taxon>
        <taxon>Herbiconiux</taxon>
    </lineage>
</organism>
<dbReference type="RefSeq" id="WP_259507389.1">
    <property type="nucleotide sequence ID" value="NZ_JANLCM010000001.1"/>
</dbReference>
<sequence>MRRLAALLRHQQAPPPVGEAVVGKRDQVVFATNFWAPIDHDVNDRGALRR</sequence>
<reference evidence="1" key="1">
    <citation type="submission" date="2022-08" db="EMBL/GenBank/DDBJ databases">
        <authorList>
            <person name="Deng Y."/>
            <person name="Han X.-F."/>
            <person name="Zhang Y.-Q."/>
        </authorList>
    </citation>
    <scope>NUCLEOTIDE SEQUENCE</scope>
    <source>
        <strain evidence="1">CPCC 205763</strain>
    </source>
</reference>